<reference evidence="2 3" key="1">
    <citation type="submission" date="2018-12" db="EMBL/GenBank/DDBJ databases">
        <title>Genome analysis provides insights into bioremediation potentialities of Halogeometricum borinquense strain N11.</title>
        <authorList>
            <person name="Najjari A."/>
            <person name="Youssef N."/>
            <person name="Fhoula I."/>
            <person name="Ben Dhia O."/>
            <person name="Mahjoubi M."/>
            <person name="Ouzari H.I."/>
            <person name="Cherif A."/>
        </authorList>
    </citation>
    <scope>NUCLEOTIDE SEQUENCE [LARGE SCALE GENOMIC DNA]</scope>
    <source>
        <strain evidence="2 3">N11</strain>
    </source>
</reference>
<accession>A0A482SZQ9</accession>
<feature type="region of interest" description="Disordered" evidence="1">
    <location>
        <begin position="1"/>
        <end position="75"/>
    </location>
</feature>
<evidence type="ECO:0000313" key="2">
    <source>
        <dbReference type="EMBL" id="RYJ08651.1"/>
    </source>
</evidence>
<evidence type="ECO:0000256" key="1">
    <source>
        <dbReference type="SAM" id="MobiDB-lite"/>
    </source>
</evidence>
<dbReference type="Pfam" id="PF24336">
    <property type="entry name" value="DUF7504"/>
    <property type="match status" value="1"/>
</dbReference>
<protein>
    <submittedName>
        <fullName evidence="2">Uncharacterized protein</fullName>
    </submittedName>
</protein>
<evidence type="ECO:0000313" key="3">
    <source>
        <dbReference type="Proteomes" id="UP000294028"/>
    </source>
</evidence>
<organism evidence="2 3">
    <name type="scientific">Halogeometricum borinquense</name>
    <dbReference type="NCBI Taxonomy" id="60847"/>
    <lineage>
        <taxon>Archaea</taxon>
        <taxon>Methanobacteriati</taxon>
        <taxon>Methanobacteriota</taxon>
        <taxon>Stenosarchaea group</taxon>
        <taxon>Halobacteria</taxon>
        <taxon>Halobacteriales</taxon>
        <taxon>Haloferacaceae</taxon>
        <taxon>Halogeometricum</taxon>
    </lineage>
</organism>
<comment type="caution">
    <text evidence="2">The sequence shown here is derived from an EMBL/GenBank/DDBJ whole genome shotgun (WGS) entry which is preliminary data.</text>
</comment>
<dbReference type="InterPro" id="IPR055927">
    <property type="entry name" value="DUF7504"/>
</dbReference>
<feature type="compositionally biased region" description="Basic and acidic residues" evidence="1">
    <location>
        <begin position="7"/>
        <end position="17"/>
    </location>
</feature>
<feature type="compositionally biased region" description="Low complexity" evidence="1">
    <location>
        <begin position="47"/>
        <end position="75"/>
    </location>
</feature>
<name>A0A482SZQ9_9EURY</name>
<dbReference type="RefSeq" id="WP_129786603.1">
    <property type="nucleotide sequence ID" value="NZ_RZHH01000003.1"/>
</dbReference>
<proteinExistence type="predicted"/>
<dbReference type="AlphaFoldDB" id="A0A482SZQ9"/>
<feature type="compositionally biased region" description="Acidic residues" evidence="1">
    <location>
        <begin position="27"/>
        <end position="37"/>
    </location>
</feature>
<dbReference type="Proteomes" id="UP000294028">
    <property type="component" value="Unassembled WGS sequence"/>
</dbReference>
<sequence>MGENDERDSSRRGKPDEDTSSSSLSDLAEDLSSEDSSDGAPSDEAPSDTVSSEESSSESVSPSSTASDQSLSLSELAESLRKRRLEGSGSELGGDQSEWDIITQSADDSDSTSGPDPKTEAVLELVGDASNILLSGQTECAAEESLCSRLMSSSTGDPINLLVVTIGQTPGERLSILQNYLSGPVGNTAVIDVQSYDAGVPSEEYDGPVEIKTVQDATDLRRIGILTSKVLSDWEDSPGQTAVCFHSVSDLLKHVDDQQLVFRFLHVLRGRIHAAGARGHYHLDPTSHDTQVVRTFASLFDTVLEFETDGSVSLN</sequence>
<dbReference type="EMBL" id="RZHH01000003">
    <property type="protein sequence ID" value="RYJ08651.1"/>
    <property type="molecule type" value="Genomic_DNA"/>
</dbReference>
<gene>
    <name evidence="2" type="ORF">ELS19_19415</name>
</gene>